<protein>
    <submittedName>
        <fullName evidence="3">Uncharacterized protein</fullName>
    </submittedName>
</protein>
<sequence length="144" mass="16286">MDMHKAAEEVARMQQELLTEVRQEAQRAVPESANEQMVRMQQATDVVSQQHEHALALQAEEAARHDQQLRELQRVAEEQRHQLGQVAQDQRALEQQVVESRSVVQAAFEAVDGRTMEEPEQPSTTRCNVGPVRQPSSSVPVRTV</sequence>
<proteinExistence type="predicted"/>
<evidence type="ECO:0000313" key="4">
    <source>
        <dbReference type="Proteomes" id="UP001190700"/>
    </source>
</evidence>
<feature type="compositionally biased region" description="Polar residues" evidence="2">
    <location>
        <begin position="134"/>
        <end position="144"/>
    </location>
</feature>
<accession>A0AAE0FFH8</accession>
<keyword evidence="1" id="KW-0175">Coiled coil</keyword>
<feature type="region of interest" description="Disordered" evidence="2">
    <location>
        <begin position="113"/>
        <end position="144"/>
    </location>
</feature>
<evidence type="ECO:0000256" key="1">
    <source>
        <dbReference type="SAM" id="Coils"/>
    </source>
</evidence>
<evidence type="ECO:0000256" key="2">
    <source>
        <dbReference type="SAM" id="MobiDB-lite"/>
    </source>
</evidence>
<dbReference type="EMBL" id="LGRX02019266">
    <property type="protein sequence ID" value="KAK3258789.1"/>
    <property type="molecule type" value="Genomic_DNA"/>
</dbReference>
<reference evidence="3 4" key="1">
    <citation type="journal article" date="2015" name="Genome Biol. Evol.">
        <title>Comparative Genomics of a Bacterivorous Green Alga Reveals Evolutionary Causalities and Consequences of Phago-Mixotrophic Mode of Nutrition.</title>
        <authorList>
            <person name="Burns J.A."/>
            <person name="Paasch A."/>
            <person name="Narechania A."/>
            <person name="Kim E."/>
        </authorList>
    </citation>
    <scope>NUCLEOTIDE SEQUENCE [LARGE SCALE GENOMIC DNA]</scope>
    <source>
        <strain evidence="3 4">PLY_AMNH</strain>
    </source>
</reference>
<comment type="caution">
    <text evidence="3">The sequence shown here is derived from an EMBL/GenBank/DDBJ whole genome shotgun (WGS) entry which is preliminary data.</text>
</comment>
<organism evidence="3 4">
    <name type="scientific">Cymbomonas tetramitiformis</name>
    <dbReference type="NCBI Taxonomy" id="36881"/>
    <lineage>
        <taxon>Eukaryota</taxon>
        <taxon>Viridiplantae</taxon>
        <taxon>Chlorophyta</taxon>
        <taxon>Pyramimonadophyceae</taxon>
        <taxon>Pyramimonadales</taxon>
        <taxon>Pyramimonadaceae</taxon>
        <taxon>Cymbomonas</taxon>
    </lineage>
</organism>
<gene>
    <name evidence="3" type="ORF">CYMTET_32184</name>
</gene>
<keyword evidence="4" id="KW-1185">Reference proteome</keyword>
<dbReference type="Proteomes" id="UP001190700">
    <property type="component" value="Unassembled WGS sequence"/>
</dbReference>
<evidence type="ECO:0000313" key="3">
    <source>
        <dbReference type="EMBL" id="KAK3258789.1"/>
    </source>
</evidence>
<name>A0AAE0FFH8_9CHLO</name>
<dbReference type="AlphaFoldDB" id="A0AAE0FFH8"/>
<feature type="coiled-coil region" evidence="1">
    <location>
        <begin position="55"/>
        <end position="96"/>
    </location>
</feature>